<dbReference type="AlphaFoldDB" id="X5MLG7"/>
<name>X5MLG7_9HYPH</name>
<dbReference type="HOGENOM" id="CLU_978926_0_0_5"/>
<dbReference type="Proteomes" id="UP000032160">
    <property type="component" value="Chromosome I"/>
</dbReference>
<dbReference type="KEGG" id="pect:BN1012_Phect1261"/>
<keyword evidence="1" id="KW-1133">Transmembrane helix</keyword>
<accession>X5MLG7</accession>
<evidence type="ECO:0000313" key="3">
    <source>
        <dbReference type="Proteomes" id="UP000032160"/>
    </source>
</evidence>
<proteinExistence type="predicted"/>
<sequence length="284" mass="29928">MNQTVYQLDAAQKVEAAPTGNKSGHSRFRKFAAPLAIVAGTLSLGGCAAPVIGAITVSQLSTAAGIASSIMSGRDLTEHVVSAIVGEDCRFLEAILRGRPICVPYGSPEADDSFQGIIVALQDNDDDQPDFDRSGEYQVAGLDPTAIQLGFAPIVPDYDQATASLEAVDRDIRDSDRGDMRRVSFGMMSATYGASHSMDDLLAAQNGKNEQPFLKGAAIEGPDVMPAPAAAPRVIMASAATPTVMPQPLASKRSDGQTIVPHLPAQKTRIQQIIERAQMAPIPD</sequence>
<evidence type="ECO:0000313" key="2">
    <source>
        <dbReference type="EMBL" id="CDO59475.1"/>
    </source>
</evidence>
<feature type="transmembrane region" description="Helical" evidence="1">
    <location>
        <begin position="31"/>
        <end position="52"/>
    </location>
</feature>
<gene>
    <name evidence="2" type="ORF">BN1012_Phect1261</name>
</gene>
<dbReference type="RefSeq" id="WP_043950114.1">
    <property type="nucleotide sequence ID" value="NZ_HG966617.1"/>
</dbReference>
<keyword evidence="1" id="KW-0472">Membrane</keyword>
<organism evidence="2 3">
    <name type="scientific">Candidatus Phaeomarinibacter ectocarpi</name>
    <dbReference type="NCBI Taxonomy" id="1458461"/>
    <lineage>
        <taxon>Bacteria</taxon>
        <taxon>Pseudomonadati</taxon>
        <taxon>Pseudomonadota</taxon>
        <taxon>Alphaproteobacteria</taxon>
        <taxon>Hyphomicrobiales</taxon>
        <taxon>Parvibaculaceae</taxon>
        <taxon>Candidatus Phaeomarinibacter</taxon>
    </lineage>
</organism>
<protein>
    <submittedName>
        <fullName evidence="2">Uncharacterized protein</fullName>
    </submittedName>
</protein>
<reference evidence="2 3" key="1">
    <citation type="journal article" date="2014" name="Front. Genet.">
        <title>Genome and metabolic network of "Candidatus Phaeomarinobacter ectocarpi" Ec32, a new candidate genus of Alphaproteobacteria frequently associated with brown algae.</title>
        <authorList>
            <person name="Dittami S.M."/>
            <person name="Barbeyron T."/>
            <person name="Boyen C."/>
            <person name="Cambefort J."/>
            <person name="Collet G."/>
            <person name="Delage L."/>
            <person name="Gobet A."/>
            <person name="Groisillier A."/>
            <person name="Leblanc C."/>
            <person name="Michel G."/>
            <person name="Scornet D."/>
            <person name="Siegel A."/>
            <person name="Tapia J.E."/>
            <person name="Tonon T."/>
        </authorList>
    </citation>
    <scope>NUCLEOTIDE SEQUENCE [LARGE SCALE GENOMIC DNA]</scope>
    <source>
        <strain evidence="2 3">Ec32</strain>
    </source>
</reference>
<keyword evidence="3" id="KW-1185">Reference proteome</keyword>
<dbReference type="OrthoDB" id="8443429at2"/>
<dbReference type="EMBL" id="HG966617">
    <property type="protein sequence ID" value="CDO59475.1"/>
    <property type="molecule type" value="Genomic_DNA"/>
</dbReference>
<keyword evidence="1" id="KW-0812">Transmembrane</keyword>
<evidence type="ECO:0000256" key="1">
    <source>
        <dbReference type="SAM" id="Phobius"/>
    </source>
</evidence>